<feature type="compositionally biased region" description="Basic and acidic residues" evidence="1">
    <location>
        <begin position="19"/>
        <end position="30"/>
    </location>
</feature>
<comment type="caution">
    <text evidence="2">The sequence shown here is derived from an EMBL/GenBank/DDBJ whole genome shotgun (WGS) entry which is preliminary data.</text>
</comment>
<accession>A0A839ZY75</accession>
<dbReference type="Proteomes" id="UP000530564">
    <property type="component" value="Unassembled WGS sequence"/>
</dbReference>
<protein>
    <submittedName>
        <fullName evidence="2">Uncharacterized protein</fullName>
    </submittedName>
</protein>
<dbReference type="EMBL" id="JACIDK010000002">
    <property type="protein sequence ID" value="MBB3891068.1"/>
    <property type="molecule type" value="Genomic_DNA"/>
</dbReference>
<reference evidence="2 3" key="1">
    <citation type="submission" date="2020-08" db="EMBL/GenBank/DDBJ databases">
        <title>Genomic Encyclopedia of Type Strains, Phase IV (KMG-IV): sequencing the most valuable type-strain genomes for metagenomic binning, comparative biology and taxonomic classification.</title>
        <authorList>
            <person name="Goeker M."/>
        </authorList>
    </citation>
    <scope>NUCLEOTIDE SEQUENCE [LARGE SCALE GENOMIC DNA]</scope>
    <source>
        <strain evidence="2 3">DSM 21793</strain>
    </source>
</reference>
<proteinExistence type="predicted"/>
<dbReference type="AlphaFoldDB" id="A0A839ZY75"/>
<name>A0A839ZY75_9CAUL</name>
<evidence type="ECO:0000313" key="3">
    <source>
        <dbReference type="Proteomes" id="UP000530564"/>
    </source>
</evidence>
<keyword evidence="3" id="KW-1185">Reference proteome</keyword>
<feature type="region of interest" description="Disordered" evidence="1">
    <location>
        <begin position="1"/>
        <end position="51"/>
    </location>
</feature>
<sequence>MTSPIDPIRRPNAPRRVKRSDNAARGESTDRSVPAVYEPPPPPAPSGVAAQPEAAFAAHMLGQDGQRRGLRGGKETLDSARTLYNKIEYSGSADRRSPKGRTAKTEV</sequence>
<dbReference type="RefSeq" id="WP_183771630.1">
    <property type="nucleotide sequence ID" value="NZ_JACIDK010000002.1"/>
</dbReference>
<organism evidence="2 3">
    <name type="scientific">Phenylobacterium haematophilum</name>
    <dbReference type="NCBI Taxonomy" id="98513"/>
    <lineage>
        <taxon>Bacteria</taxon>
        <taxon>Pseudomonadati</taxon>
        <taxon>Pseudomonadota</taxon>
        <taxon>Alphaproteobacteria</taxon>
        <taxon>Caulobacterales</taxon>
        <taxon>Caulobacteraceae</taxon>
        <taxon>Phenylobacterium</taxon>
    </lineage>
</organism>
<evidence type="ECO:0000313" key="2">
    <source>
        <dbReference type="EMBL" id="MBB3891068.1"/>
    </source>
</evidence>
<evidence type="ECO:0000256" key="1">
    <source>
        <dbReference type="SAM" id="MobiDB-lite"/>
    </source>
</evidence>
<gene>
    <name evidence="2" type="ORF">GGQ61_001785</name>
</gene>